<proteinExistence type="predicted"/>
<dbReference type="EMBL" id="CACRXK020007212">
    <property type="protein sequence ID" value="CAB4011624.1"/>
    <property type="molecule type" value="Genomic_DNA"/>
</dbReference>
<dbReference type="Proteomes" id="UP001152795">
    <property type="component" value="Unassembled WGS sequence"/>
</dbReference>
<gene>
    <name evidence="1" type="ORF">PACLA_8A061791</name>
</gene>
<comment type="caution">
    <text evidence="1">The sequence shown here is derived from an EMBL/GenBank/DDBJ whole genome shotgun (WGS) entry which is preliminary data.</text>
</comment>
<reference evidence="1" key="1">
    <citation type="submission" date="2020-04" db="EMBL/GenBank/DDBJ databases">
        <authorList>
            <person name="Alioto T."/>
            <person name="Alioto T."/>
            <person name="Gomez Garrido J."/>
        </authorList>
    </citation>
    <scope>NUCLEOTIDE SEQUENCE</scope>
    <source>
        <strain evidence="1">A484AB</strain>
    </source>
</reference>
<feature type="non-terminal residue" evidence="1">
    <location>
        <position position="1"/>
    </location>
</feature>
<evidence type="ECO:0000313" key="2">
    <source>
        <dbReference type="Proteomes" id="UP001152795"/>
    </source>
</evidence>
<keyword evidence="2" id="KW-1185">Reference proteome</keyword>
<organism evidence="1 2">
    <name type="scientific">Paramuricea clavata</name>
    <name type="common">Red gorgonian</name>
    <name type="synonym">Violescent sea-whip</name>
    <dbReference type="NCBI Taxonomy" id="317549"/>
    <lineage>
        <taxon>Eukaryota</taxon>
        <taxon>Metazoa</taxon>
        <taxon>Cnidaria</taxon>
        <taxon>Anthozoa</taxon>
        <taxon>Octocorallia</taxon>
        <taxon>Malacalcyonacea</taxon>
        <taxon>Plexauridae</taxon>
        <taxon>Paramuricea</taxon>
    </lineage>
</organism>
<dbReference type="SUPFAM" id="SSF50249">
    <property type="entry name" value="Nucleic acid-binding proteins"/>
    <property type="match status" value="1"/>
</dbReference>
<dbReference type="AlphaFoldDB" id="A0A6S7I080"/>
<sequence length="321" mass="35748">DQLICYVHDITPMKSGSMSYMTCNLQTSTSKLKAVCSSPEKSNPLKKASAGRSPIKIKKFDFSSKFNNVVINKHTVIEDYKEPIGFSCADPSALVTLSSVHGISPGQMVTLKANVTQMSGVKHVKIDNGTLKQVMAILVDPTASIQAVFWEEWVGSIEDRKTYIFTNMRLREDNYTNEKFVNTAKSGCKIGISVPFSEALPDVTLSLSEMATKEVTISVVVVGVKVLSNFFTCQSCSKKLEECGTKYILCRPCNMKQKPINIQWYCKLRVQETLSQQFNLSVFHPQLMKLLETQGRSLLPTLTNDQIEDILLDVEGPLRLA</sequence>
<evidence type="ECO:0000313" key="1">
    <source>
        <dbReference type="EMBL" id="CAB4011624.1"/>
    </source>
</evidence>
<dbReference type="InterPro" id="IPR012340">
    <property type="entry name" value="NA-bd_OB-fold"/>
</dbReference>
<protein>
    <submittedName>
        <fullName evidence="1">Uncharacterized protein</fullName>
    </submittedName>
</protein>
<name>A0A6S7I080_PARCT</name>
<dbReference type="Gene3D" id="2.40.50.140">
    <property type="entry name" value="Nucleic acid-binding proteins"/>
    <property type="match status" value="1"/>
</dbReference>
<accession>A0A6S7I080</accession>